<evidence type="ECO:0000256" key="2">
    <source>
        <dbReference type="ARBA" id="ARBA00022989"/>
    </source>
</evidence>
<feature type="transmembrane region" description="Helical" evidence="3">
    <location>
        <begin position="114"/>
        <end position="136"/>
    </location>
</feature>
<dbReference type="PATRIC" id="fig|1616.3.peg.681"/>
<feature type="transmembrane region" description="Helical" evidence="3">
    <location>
        <begin position="75"/>
        <end position="93"/>
    </location>
</feature>
<feature type="transmembrane region" description="Helical" evidence="3">
    <location>
        <begin position="6"/>
        <end position="26"/>
    </location>
</feature>
<dbReference type="STRING" id="1616.IV73_GL000663"/>
<gene>
    <name evidence="4" type="ORF">IV73_GL000663</name>
</gene>
<dbReference type="PANTHER" id="PTHR37815:SF3">
    <property type="entry name" value="UPF0397 PROTEIN SPR0429"/>
    <property type="match status" value="1"/>
</dbReference>
<feature type="transmembrane region" description="Helical" evidence="3">
    <location>
        <begin position="38"/>
        <end position="63"/>
    </location>
</feature>
<dbReference type="InterPro" id="IPR009825">
    <property type="entry name" value="ECF_substrate-spec-like"/>
</dbReference>
<dbReference type="PANTHER" id="PTHR37815">
    <property type="entry name" value="UPF0397 PROTEIN BC_2624-RELATED"/>
    <property type="match status" value="1"/>
</dbReference>
<keyword evidence="2 3" id="KW-1133">Transmembrane helix</keyword>
<keyword evidence="1 3" id="KW-0812">Transmembrane</keyword>
<accession>A0A0R2JI10</accession>
<dbReference type="Pfam" id="PF07155">
    <property type="entry name" value="ECF-ribofla_trS"/>
    <property type="match status" value="1"/>
</dbReference>
<dbReference type="GO" id="GO:0016020">
    <property type="term" value="C:membrane"/>
    <property type="evidence" value="ECO:0007669"/>
    <property type="project" value="InterPro"/>
</dbReference>
<sequence>MRLKKTKWTLALIISSLIFTGLMLWVKIPTGIAHTQINLGMGWLAVVTAAGGPILGMLVALFGHAVHDLYFIGNAWWSWVIADGLFGLLLGLATQRLKLGQGQLTWAKIWQFNLWQLVDNVIAWMVIAPLGDVLIYGSSSAIVFKQGWYAGLSNFLVIATVGTCGLWLYQKIYQWRQVKDV</sequence>
<dbReference type="EMBL" id="JQBP01000002">
    <property type="protein sequence ID" value="KRN75494.1"/>
    <property type="molecule type" value="Genomic_DNA"/>
</dbReference>
<protein>
    <submittedName>
        <fullName evidence="4">Uncharacterized protein</fullName>
    </submittedName>
</protein>
<proteinExistence type="predicted"/>
<name>A0A0R2JI10_9LACO</name>
<dbReference type="RefSeq" id="WP_057754715.1">
    <property type="nucleotide sequence ID" value="NZ_JQBP01000002.1"/>
</dbReference>
<reference evidence="4 5" key="1">
    <citation type="journal article" date="2015" name="Genome Announc.">
        <title>Expanding the biotechnology potential of lactobacilli through comparative genomics of 213 strains and associated genera.</title>
        <authorList>
            <person name="Sun Z."/>
            <person name="Harris H.M."/>
            <person name="McCann A."/>
            <person name="Guo C."/>
            <person name="Argimon S."/>
            <person name="Zhang W."/>
            <person name="Yang X."/>
            <person name="Jeffery I.B."/>
            <person name="Cooney J.C."/>
            <person name="Kagawa T.F."/>
            <person name="Liu W."/>
            <person name="Song Y."/>
            <person name="Salvetti E."/>
            <person name="Wrobel A."/>
            <person name="Rasinkangas P."/>
            <person name="Parkhill J."/>
            <person name="Rea M.C."/>
            <person name="O'Sullivan O."/>
            <person name="Ritari J."/>
            <person name="Douillard F.P."/>
            <person name="Paul Ross R."/>
            <person name="Yang R."/>
            <person name="Briner A.E."/>
            <person name="Felis G.E."/>
            <person name="de Vos W.M."/>
            <person name="Barrangou R."/>
            <person name="Klaenhammer T.R."/>
            <person name="Caufield P.W."/>
            <person name="Cui Y."/>
            <person name="Zhang H."/>
            <person name="O'Toole P.W."/>
        </authorList>
    </citation>
    <scope>NUCLEOTIDE SEQUENCE [LARGE SCALE GENOMIC DNA]</scope>
    <source>
        <strain evidence="4 5">DSM 20593</strain>
    </source>
</reference>
<keyword evidence="5" id="KW-1185">Reference proteome</keyword>
<dbReference type="Proteomes" id="UP000051655">
    <property type="component" value="Unassembled WGS sequence"/>
</dbReference>
<dbReference type="NCBIfam" id="NF010182">
    <property type="entry name" value="PRK13661.1"/>
    <property type="match status" value="1"/>
</dbReference>
<keyword evidence="3" id="KW-0472">Membrane</keyword>
<evidence type="ECO:0000256" key="3">
    <source>
        <dbReference type="SAM" id="Phobius"/>
    </source>
</evidence>
<evidence type="ECO:0000256" key="1">
    <source>
        <dbReference type="ARBA" id="ARBA00022692"/>
    </source>
</evidence>
<feature type="transmembrane region" description="Helical" evidence="3">
    <location>
        <begin position="148"/>
        <end position="169"/>
    </location>
</feature>
<dbReference type="Gene3D" id="1.10.1760.20">
    <property type="match status" value="1"/>
</dbReference>
<dbReference type="OrthoDB" id="4550662at2"/>
<evidence type="ECO:0000313" key="5">
    <source>
        <dbReference type="Proteomes" id="UP000051655"/>
    </source>
</evidence>
<evidence type="ECO:0000313" key="4">
    <source>
        <dbReference type="EMBL" id="KRN75494.1"/>
    </source>
</evidence>
<dbReference type="AlphaFoldDB" id="A0A0R2JI10"/>
<comment type="caution">
    <text evidence="4">The sequence shown here is derived from an EMBL/GenBank/DDBJ whole genome shotgun (WGS) entry which is preliminary data.</text>
</comment>
<organism evidence="4 5">
    <name type="scientific">Weissella kandleri</name>
    <dbReference type="NCBI Taxonomy" id="1616"/>
    <lineage>
        <taxon>Bacteria</taxon>
        <taxon>Bacillati</taxon>
        <taxon>Bacillota</taxon>
        <taxon>Bacilli</taxon>
        <taxon>Lactobacillales</taxon>
        <taxon>Lactobacillaceae</taxon>
        <taxon>Weissella</taxon>
    </lineage>
</organism>